<dbReference type="PANTHER" id="PTHR43722">
    <property type="entry name" value="PROLINE IMINOPEPTIDASE"/>
    <property type="match status" value="1"/>
</dbReference>
<gene>
    <name evidence="12" type="primary">pip</name>
    <name evidence="13" type="ORF">D7318_24910</name>
    <name evidence="12" type="ORF">D7319_25545</name>
</gene>
<keyword evidence="6 8" id="KW-0645">Protease</keyword>
<dbReference type="GO" id="GO:0004177">
    <property type="term" value="F:aminopeptidase activity"/>
    <property type="evidence" value="ECO:0007669"/>
    <property type="project" value="UniProtKB-UniRule"/>
</dbReference>
<dbReference type="Gene3D" id="3.40.50.1820">
    <property type="entry name" value="alpha/beta hydrolase"/>
    <property type="match status" value="1"/>
</dbReference>
<evidence type="ECO:0000256" key="4">
    <source>
        <dbReference type="ARBA" id="ARBA00022438"/>
    </source>
</evidence>
<sequence>MDARYPAIEPYEHGMLDVGEGHHVYWEACGNPEGKPAVVVHGGPGSGCSPGMRRWFDPAAYRIVLFDQRGSGRSTPHAADPEPLLAANTTEHLLGDMERLRVHLGIERWLLFGGSWGAVLGLLHAIRHPERVTEIVLSGLATGRRAETDLLTRGLGAYFPEAWARFAGGVPEGERDGDLAAAYARLLADPDPAVRERAARDWCAWEETIDVTSGEGSPRYASGRFRLGFTRLVTHYWSHGSWLEEGQVLRDAGRLAGIPGVLVQGALDPGNLVGTPWLLQRAWPGSELTVLNDAGHSSGDPGTVEALVAATDRFAGPDRSGPAAEGAG</sequence>
<dbReference type="InterPro" id="IPR005944">
    <property type="entry name" value="Pro_iminopeptidase"/>
</dbReference>
<evidence type="ECO:0000313" key="12">
    <source>
        <dbReference type="EMBL" id="RKN05380.1"/>
    </source>
</evidence>
<comment type="subcellular location">
    <subcellularLocation>
        <location evidence="2 8">Cytoplasm</location>
    </subcellularLocation>
</comment>
<dbReference type="GO" id="GO:0005737">
    <property type="term" value="C:cytoplasm"/>
    <property type="evidence" value="ECO:0007669"/>
    <property type="project" value="UniProtKB-SubCell"/>
</dbReference>
<dbReference type="InterPro" id="IPR029058">
    <property type="entry name" value="AB_hydrolase_fold"/>
</dbReference>
<proteinExistence type="inferred from homology"/>
<evidence type="ECO:0000259" key="11">
    <source>
        <dbReference type="Pfam" id="PF00561"/>
    </source>
</evidence>
<dbReference type="RefSeq" id="WP_120699440.1">
    <property type="nucleotide sequence ID" value="NZ_RBDX01000027.1"/>
</dbReference>
<feature type="active site" evidence="9">
    <location>
        <position position="268"/>
    </location>
</feature>
<keyword evidence="4 8" id="KW-0031">Aminopeptidase</keyword>
<reference evidence="14 15" key="1">
    <citation type="submission" date="2018-09" db="EMBL/GenBank/DDBJ databases">
        <title>Streptomyces sp. nov. DS1-2, an endophytic actinomycete isolated from roots of Dendrobium scabrilingue.</title>
        <authorList>
            <person name="Kuncharoen N."/>
            <person name="Kudo T."/>
            <person name="Ohkuma M."/>
            <person name="Yuki M."/>
            <person name="Tanasupawat S."/>
        </authorList>
    </citation>
    <scope>NUCLEOTIDE SEQUENCE [LARGE SCALE GENOMIC DNA]</scope>
    <source>
        <strain evidence="12 15">AZ1-7</strain>
        <strain evidence="13 14">DS1-2</strain>
    </source>
</reference>
<dbReference type="SUPFAM" id="SSF53474">
    <property type="entry name" value="alpha/beta-Hydrolases"/>
    <property type="match status" value="1"/>
</dbReference>
<evidence type="ECO:0000256" key="9">
    <source>
        <dbReference type="PIRSR" id="PIRSR006431-1"/>
    </source>
</evidence>
<keyword evidence="5 8" id="KW-0963">Cytoplasm</keyword>
<comment type="similarity">
    <text evidence="3 8 10">Belongs to the peptidase S33 family.</text>
</comment>
<name>A0A3A9VXA7_9ACTN</name>
<evidence type="ECO:0000256" key="8">
    <source>
        <dbReference type="PIRNR" id="PIRNR006431"/>
    </source>
</evidence>
<dbReference type="OrthoDB" id="9796770at2"/>
<feature type="active site" description="Proton donor" evidence="9">
    <location>
        <position position="296"/>
    </location>
</feature>
<keyword evidence="7 8" id="KW-0378">Hydrolase</keyword>
<dbReference type="PRINTS" id="PR00793">
    <property type="entry name" value="PROAMNOPTASE"/>
</dbReference>
<accession>A0A3A9VXA7</accession>
<evidence type="ECO:0000256" key="2">
    <source>
        <dbReference type="ARBA" id="ARBA00004496"/>
    </source>
</evidence>
<evidence type="ECO:0000313" key="15">
    <source>
        <dbReference type="Proteomes" id="UP000275024"/>
    </source>
</evidence>
<dbReference type="EC" id="3.4.11.5" evidence="8 10"/>
<dbReference type="Proteomes" id="UP000275024">
    <property type="component" value="Unassembled WGS sequence"/>
</dbReference>
<dbReference type="PANTHER" id="PTHR43722:SF1">
    <property type="entry name" value="PROLINE IMINOPEPTIDASE"/>
    <property type="match status" value="1"/>
</dbReference>
<dbReference type="Pfam" id="PF00561">
    <property type="entry name" value="Abhydrolase_1"/>
    <property type="match status" value="1"/>
</dbReference>
<evidence type="ECO:0000256" key="10">
    <source>
        <dbReference type="RuleBase" id="RU003421"/>
    </source>
</evidence>
<feature type="active site" description="Nucleophile" evidence="9">
    <location>
        <position position="115"/>
    </location>
</feature>
<evidence type="ECO:0000256" key="1">
    <source>
        <dbReference type="ARBA" id="ARBA00001585"/>
    </source>
</evidence>
<feature type="domain" description="AB hydrolase-1" evidence="11">
    <location>
        <begin position="38"/>
        <end position="298"/>
    </location>
</feature>
<comment type="catalytic activity">
    <reaction evidence="1 8 10">
        <text>Release of N-terminal proline from a peptide.</text>
        <dbReference type="EC" id="3.4.11.5"/>
    </reaction>
</comment>
<dbReference type="PIRSF" id="PIRSF006431">
    <property type="entry name" value="Pept_S33"/>
    <property type="match status" value="1"/>
</dbReference>
<dbReference type="AlphaFoldDB" id="A0A3A9VXA7"/>
<evidence type="ECO:0000313" key="13">
    <source>
        <dbReference type="EMBL" id="RKN16888.1"/>
    </source>
</evidence>
<evidence type="ECO:0000256" key="5">
    <source>
        <dbReference type="ARBA" id="ARBA00022490"/>
    </source>
</evidence>
<evidence type="ECO:0000256" key="3">
    <source>
        <dbReference type="ARBA" id="ARBA00010088"/>
    </source>
</evidence>
<evidence type="ECO:0000256" key="7">
    <source>
        <dbReference type="ARBA" id="ARBA00022801"/>
    </source>
</evidence>
<dbReference type="EMBL" id="RBDX01000027">
    <property type="protein sequence ID" value="RKN05380.1"/>
    <property type="molecule type" value="Genomic_DNA"/>
</dbReference>
<keyword evidence="14" id="KW-1185">Reference proteome</keyword>
<dbReference type="InterPro" id="IPR002410">
    <property type="entry name" value="Peptidase_S33"/>
</dbReference>
<protein>
    <recommendedName>
        <fullName evidence="8 10">Proline iminopeptidase</fullName>
        <shortName evidence="8">PIP</shortName>
        <ecNumber evidence="8 10">3.4.11.5</ecNumber>
    </recommendedName>
    <alternativeName>
        <fullName evidence="8">Prolyl aminopeptidase</fullName>
    </alternativeName>
</protein>
<evidence type="ECO:0000256" key="6">
    <source>
        <dbReference type="ARBA" id="ARBA00022670"/>
    </source>
</evidence>
<dbReference type="GO" id="GO:0006508">
    <property type="term" value="P:proteolysis"/>
    <property type="evidence" value="ECO:0007669"/>
    <property type="project" value="UniProtKB-KW"/>
</dbReference>
<evidence type="ECO:0000313" key="14">
    <source>
        <dbReference type="Proteomes" id="UP000268652"/>
    </source>
</evidence>
<dbReference type="InterPro" id="IPR000073">
    <property type="entry name" value="AB_hydrolase_1"/>
</dbReference>
<comment type="caution">
    <text evidence="12">The sequence shown here is derived from an EMBL/GenBank/DDBJ whole genome shotgun (WGS) entry which is preliminary data.</text>
</comment>
<organism evidence="12 15">
    <name type="scientific">Streptomyces radicis</name>
    <dbReference type="NCBI Taxonomy" id="1750517"/>
    <lineage>
        <taxon>Bacteria</taxon>
        <taxon>Bacillati</taxon>
        <taxon>Actinomycetota</taxon>
        <taxon>Actinomycetes</taxon>
        <taxon>Kitasatosporales</taxon>
        <taxon>Streptomycetaceae</taxon>
        <taxon>Streptomyces</taxon>
    </lineage>
</organism>
<dbReference type="PRINTS" id="PR00111">
    <property type="entry name" value="ABHYDROLASE"/>
</dbReference>
<dbReference type="NCBIfam" id="TIGR01249">
    <property type="entry name" value="pro_imino_pep_1"/>
    <property type="match status" value="1"/>
</dbReference>
<dbReference type="Proteomes" id="UP000268652">
    <property type="component" value="Unassembled WGS sequence"/>
</dbReference>
<dbReference type="EMBL" id="RBDY01000025">
    <property type="protein sequence ID" value="RKN16888.1"/>
    <property type="molecule type" value="Genomic_DNA"/>
</dbReference>